<keyword evidence="7" id="KW-1185">Reference proteome</keyword>
<protein>
    <submittedName>
        <fullName evidence="6">Sure-like protein</fullName>
    </submittedName>
</protein>
<dbReference type="InterPro" id="IPR002828">
    <property type="entry name" value="SurE-like_Pase/nucleotidase"/>
</dbReference>
<dbReference type="Pfam" id="PF01975">
    <property type="entry name" value="SurE"/>
    <property type="match status" value="1"/>
</dbReference>
<evidence type="ECO:0000259" key="5">
    <source>
        <dbReference type="Pfam" id="PF01975"/>
    </source>
</evidence>
<keyword evidence="2" id="KW-0479">Metal-binding</keyword>
<evidence type="ECO:0000313" key="7">
    <source>
        <dbReference type="Proteomes" id="UP000077069"/>
    </source>
</evidence>
<name>A0A177CCB5_9PLEO</name>
<dbReference type="EMBL" id="KV441553">
    <property type="protein sequence ID" value="OAG04408.1"/>
    <property type="molecule type" value="Genomic_DNA"/>
</dbReference>
<feature type="chain" id="PRO_5008057977" evidence="4">
    <location>
        <begin position="19"/>
        <end position="301"/>
    </location>
</feature>
<comment type="similarity">
    <text evidence="1">Belongs to the SurE nucleotidase family.</text>
</comment>
<evidence type="ECO:0000313" key="6">
    <source>
        <dbReference type="EMBL" id="OAG04408.1"/>
    </source>
</evidence>
<sequence length="301" mass="30768">MRSALLLAAAAAAPLASGIRIVQSNDDGWAEINARTLFNSLAAAGNQVVLSGPAENQSGTGSSDATPTTVDADGCEYSSCPANAPATGANTTDPRLNYVNSYPVTSIKRGISVTGPALWAGAAPQLAVTGPNVGSNVDVQAFFSGTIGAAVYAAHTAGIPALAFSGKSGDPTAWNVSPVPIHSRVYADLALNLTTTIVNAGAPYLPADVFLNVNFGEVTESTCNSASQFKFIATRVTTGLLSARDAEVCGSTRLPWEVDVSQLRSGCFVSVSVGDAADKTTADAARQKVVFDKLKPILSCL</sequence>
<dbReference type="PANTHER" id="PTHR30457:SF0">
    <property type="entry name" value="PHOSPHATASE, PUTATIVE (AFU_ORTHOLOGUE AFUA_4G01070)-RELATED"/>
    <property type="match status" value="1"/>
</dbReference>
<keyword evidence="3" id="KW-0378">Hydrolase</keyword>
<proteinExistence type="inferred from homology"/>
<dbReference type="OrthoDB" id="4018688at2759"/>
<dbReference type="Proteomes" id="UP000077069">
    <property type="component" value="Unassembled WGS sequence"/>
</dbReference>
<dbReference type="GO" id="GO:0008252">
    <property type="term" value="F:nucleotidase activity"/>
    <property type="evidence" value="ECO:0007669"/>
    <property type="project" value="InterPro"/>
</dbReference>
<dbReference type="AlphaFoldDB" id="A0A177CCB5"/>
<dbReference type="STRING" id="1460663.A0A177CCB5"/>
<evidence type="ECO:0000256" key="1">
    <source>
        <dbReference type="ARBA" id="ARBA00011062"/>
    </source>
</evidence>
<reference evidence="6 7" key="1">
    <citation type="submission" date="2016-05" db="EMBL/GenBank/DDBJ databases">
        <title>Comparative analysis of secretome profiles of manganese(II)-oxidizing ascomycete fungi.</title>
        <authorList>
            <consortium name="DOE Joint Genome Institute"/>
            <person name="Zeiner C.A."/>
            <person name="Purvine S.O."/>
            <person name="Zink E.M."/>
            <person name="Wu S."/>
            <person name="Pasa-Tolic L."/>
            <person name="Chaput D.L."/>
            <person name="Haridas S."/>
            <person name="Grigoriev I.V."/>
            <person name="Santelli C.M."/>
            <person name="Hansel C.M."/>
        </authorList>
    </citation>
    <scope>NUCLEOTIDE SEQUENCE [LARGE SCALE GENOMIC DNA]</scope>
    <source>
        <strain evidence="6 7">AP3s5-JAC2a</strain>
    </source>
</reference>
<gene>
    <name evidence="6" type="ORF">CC84DRAFT_791722</name>
</gene>
<dbReference type="GO" id="GO:0046872">
    <property type="term" value="F:metal ion binding"/>
    <property type="evidence" value="ECO:0007669"/>
    <property type="project" value="UniProtKB-KW"/>
</dbReference>
<dbReference type="GeneID" id="28770894"/>
<evidence type="ECO:0000256" key="2">
    <source>
        <dbReference type="ARBA" id="ARBA00022723"/>
    </source>
</evidence>
<dbReference type="InterPro" id="IPR030048">
    <property type="entry name" value="SurE"/>
</dbReference>
<feature type="domain" description="Survival protein SurE-like phosphatase/nucleotidase" evidence="5">
    <location>
        <begin position="21"/>
        <end position="224"/>
    </location>
</feature>
<accession>A0A177CCB5</accession>
<dbReference type="Gene3D" id="3.40.1210.10">
    <property type="entry name" value="Survival protein SurE-like phosphatase/nucleotidase"/>
    <property type="match status" value="1"/>
</dbReference>
<evidence type="ECO:0000256" key="3">
    <source>
        <dbReference type="ARBA" id="ARBA00022801"/>
    </source>
</evidence>
<dbReference type="SUPFAM" id="SSF64167">
    <property type="entry name" value="SurE-like"/>
    <property type="match status" value="1"/>
</dbReference>
<dbReference type="RefSeq" id="XP_018034773.1">
    <property type="nucleotide sequence ID" value="XM_018187408.1"/>
</dbReference>
<evidence type="ECO:0000256" key="4">
    <source>
        <dbReference type="SAM" id="SignalP"/>
    </source>
</evidence>
<keyword evidence="4" id="KW-0732">Signal</keyword>
<feature type="signal peptide" evidence="4">
    <location>
        <begin position="1"/>
        <end position="18"/>
    </location>
</feature>
<dbReference type="InParanoid" id="A0A177CCB5"/>
<dbReference type="PANTHER" id="PTHR30457">
    <property type="entry name" value="5'-NUCLEOTIDASE SURE"/>
    <property type="match status" value="1"/>
</dbReference>
<organism evidence="6 7">
    <name type="scientific">Paraphaeosphaeria sporulosa</name>
    <dbReference type="NCBI Taxonomy" id="1460663"/>
    <lineage>
        <taxon>Eukaryota</taxon>
        <taxon>Fungi</taxon>
        <taxon>Dikarya</taxon>
        <taxon>Ascomycota</taxon>
        <taxon>Pezizomycotina</taxon>
        <taxon>Dothideomycetes</taxon>
        <taxon>Pleosporomycetidae</taxon>
        <taxon>Pleosporales</taxon>
        <taxon>Massarineae</taxon>
        <taxon>Didymosphaeriaceae</taxon>
        <taxon>Paraphaeosphaeria</taxon>
    </lineage>
</organism>
<dbReference type="InterPro" id="IPR036523">
    <property type="entry name" value="SurE-like_sf"/>
</dbReference>